<protein>
    <submittedName>
        <fullName evidence="1">Uncharacterized protein</fullName>
    </submittedName>
</protein>
<dbReference type="EMBL" id="GGEC01051661">
    <property type="protein sequence ID" value="MBX32145.1"/>
    <property type="molecule type" value="Transcribed_RNA"/>
</dbReference>
<accession>A0A2P2MPM3</accession>
<organism evidence="1">
    <name type="scientific">Rhizophora mucronata</name>
    <name type="common">Asiatic mangrove</name>
    <dbReference type="NCBI Taxonomy" id="61149"/>
    <lineage>
        <taxon>Eukaryota</taxon>
        <taxon>Viridiplantae</taxon>
        <taxon>Streptophyta</taxon>
        <taxon>Embryophyta</taxon>
        <taxon>Tracheophyta</taxon>
        <taxon>Spermatophyta</taxon>
        <taxon>Magnoliopsida</taxon>
        <taxon>eudicotyledons</taxon>
        <taxon>Gunneridae</taxon>
        <taxon>Pentapetalae</taxon>
        <taxon>rosids</taxon>
        <taxon>fabids</taxon>
        <taxon>Malpighiales</taxon>
        <taxon>Rhizophoraceae</taxon>
        <taxon>Rhizophora</taxon>
    </lineage>
</organism>
<reference evidence="1" key="1">
    <citation type="submission" date="2018-02" db="EMBL/GenBank/DDBJ databases">
        <title>Rhizophora mucronata_Transcriptome.</title>
        <authorList>
            <person name="Meera S.P."/>
            <person name="Sreeshan A."/>
            <person name="Augustine A."/>
        </authorList>
    </citation>
    <scope>NUCLEOTIDE SEQUENCE</scope>
    <source>
        <tissue evidence="1">Leaf</tissue>
    </source>
</reference>
<dbReference type="EMBL" id="GGEC01051666">
    <property type="protein sequence ID" value="MBX32150.1"/>
    <property type="molecule type" value="Transcribed_RNA"/>
</dbReference>
<proteinExistence type="predicted"/>
<dbReference type="EMBL" id="GGEC01051658">
    <property type="protein sequence ID" value="MBX32142.1"/>
    <property type="molecule type" value="Transcribed_RNA"/>
</dbReference>
<dbReference type="EMBL" id="GGEC01051662">
    <property type="protein sequence ID" value="MBX32146.1"/>
    <property type="molecule type" value="Transcribed_RNA"/>
</dbReference>
<evidence type="ECO:0000313" key="1">
    <source>
        <dbReference type="EMBL" id="MBX32150.1"/>
    </source>
</evidence>
<name>A0A2P2MPM3_RHIMU</name>
<dbReference type="EMBL" id="GGEC01051656">
    <property type="protein sequence ID" value="MBX32140.1"/>
    <property type="molecule type" value="Transcribed_RNA"/>
</dbReference>
<dbReference type="AlphaFoldDB" id="A0A2P2MPM3"/>
<sequence>MMFVMVVGSYRNYIWFIGFFLDSFQMVRNFEETLLRWHSRQILQLTFNTRSYIV</sequence>